<protein>
    <recommendedName>
        <fullName evidence="1">Endo-beta-1,6-galactanase-like domain-containing protein</fullName>
    </recommendedName>
</protein>
<dbReference type="PANTHER" id="PTHR42767">
    <property type="entry name" value="ENDO-BETA-1,6-GALACTANASE"/>
    <property type="match status" value="1"/>
</dbReference>
<evidence type="ECO:0000313" key="3">
    <source>
        <dbReference type="Proteomes" id="UP001337655"/>
    </source>
</evidence>
<dbReference type="InterPro" id="IPR017853">
    <property type="entry name" value="GH"/>
</dbReference>
<sequence length="420" mass="46226">MGGDGGDDTQQVVTNGSRVESFLLRNGTYDWSRDHAGISFLKKAQKYAVPYITFFINAAPSHIAGNGASCGWNMTKPKVPEFSQYISAVLSHWSNNGIDIKYISPMNEPDNNRADCGQEGMAVAPALRANVVQSIRSALDKSDAAHVDIMADETSQVTTQAFPEDPVWLPQAAPYMSTLAVHNYDYPDDAALSEYYQSIQNLTEGERLPPVKFTETCCSTRSGSGSDVFGAQYDPTMKNALIVARYVWQYLTIVQAESFDWWTAVTNLPCSPKIDGPKCATAINNTAGYNSGLVYIDGNYNKTHDYNLYTTKRAFMLKHFAYFHRPGSVRYDVPQAQLPSGINAIASKKGHTWSVLFVNNHTHASNLKLQPPAKGARPVRVVQTTDAEDWAEISPLPAMKKGCVKLKLPAQSLVTIQFSS</sequence>
<reference evidence="2 3" key="1">
    <citation type="submission" date="2023-08" db="EMBL/GenBank/DDBJ databases">
        <title>Black Yeasts Isolated from many extreme environments.</title>
        <authorList>
            <person name="Coleine C."/>
            <person name="Stajich J.E."/>
            <person name="Selbmann L."/>
        </authorList>
    </citation>
    <scope>NUCLEOTIDE SEQUENCE [LARGE SCALE GENOMIC DNA]</scope>
    <source>
        <strain evidence="2 3">CCFEE 5935</strain>
    </source>
</reference>
<dbReference type="GeneID" id="89928343"/>
<dbReference type="Gene3D" id="3.20.20.80">
    <property type="entry name" value="Glycosidases"/>
    <property type="match status" value="1"/>
</dbReference>
<gene>
    <name evidence="2" type="ORF">LTR77_007005</name>
</gene>
<evidence type="ECO:0000259" key="1">
    <source>
        <dbReference type="Pfam" id="PF14587"/>
    </source>
</evidence>
<dbReference type="GO" id="GO:0004553">
    <property type="term" value="F:hydrolase activity, hydrolyzing O-glycosyl compounds"/>
    <property type="evidence" value="ECO:0007669"/>
    <property type="project" value="InterPro"/>
</dbReference>
<proteinExistence type="predicted"/>
<dbReference type="InterPro" id="IPR039514">
    <property type="entry name" value="6GAL-like"/>
</dbReference>
<dbReference type="Proteomes" id="UP001337655">
    <property type="component" value="Unassembled WGS sequence"/>
</dbReference>
<name>A0AAV9P9V4_9PEZI</name>
<dbReference type="SUPFAM" id="SSF51445">
    <property type="entry name" value="(Trans)glycosidases"/>
    <property type="match status" value="1"/>
</dbReference>
<dbReference type="AlphaFoldDB" id="A0AAV9P9V4"/>
<accession>A0AAV9P9V4</accession>
<keyword evidence="3" id="KW-1185">Reference proteome</keyword>
<dbReference type="Pfam" id="PF14587">
    <property type="entry name" value="Glyco_hydr_30_2"/>
    <property type="match status" value="1"/>
</dbReference>
<dbReference type="RefSeq" id="XP_064658045.1">
    <property type="nucleotide sequence ID" value="XM_064804244.1"/>
</dbReference>
<dbReference type="PANTHER" id="PTHR42767:SF1">
    <property type="entry name" value="ENDO-BETA-1,6-GALACTANASE-LIKE DOMAIN-CONTAINING PROTEIN"/>
    <property type="match status" value="1"/>
</dbReference>
<evidence type="ECO:0000313" key="2">
    <source>
        <dbReference type="EMBL" id="KAK5168435.1"/>
    </source>
</evidence>
<organism evidence="2 3">
    <name type="scientific">Saxophila tyrrhenica</name>
    <dbReference type="NCBI Taxonomy" id="1690608"/>
    <lineage>
        <taxon>Eukaryota</taxon>
        <taxon>Fungi</taxon>
        <taxon>Dikarya</taxon>
        <taxon>Ascomycota</taxon>
        <taxon>Pezizomycotina</taxon>
        <taxon>Dothideomycetes</taxon>
        <taxon>Dothideomycetidae</taxon>
        <taxon>Mycosphaerellales</taxon>
        <taxon>Extremaceae</taxon>
        <taxon>Saxophila</taxon>
    </lineage>
</organism>
<comment type="caution">
    <text evidence="2">The sequence shown here is derived from an EMBL/GenBank/DDBJ whole genome shotgun (WGS) entry which is preliminary data.</text>
</comment>
<feature type="domain" description="Endo-beta-1,6-galactanase-like" evidence="1">
    <location>
        <begin position="17"/>
        <end position="266"/>
    </location>
</feature>
<dbReference type="EMBL" id="JAVRRT010000010">
    <property type="protein sequence ID" value="KAK5168435.1"/>
    <property type="molecule type" value="Genomic_DNA"/>
</dbReference>
<dbReference type="InterPro" id="IPR039743">
    <property type="entry name" value="6GAL/EXGAL"/>
</dbReference>